<dbReference type="PANTHER" id="PTHR42718">
    <property type="entry name" value="MAJOR FACILITATOR SUPERFAMILY MULTIDRUG TRANSPORTER MFSC"/>
    <property type="match status" value="1"/>
</dbReference>
<sequence length="432" mass="42906">MTVRGGTGSAAIVVGTGIVAALNFGKLPPALLALQAEFGLSLVQVSWMVSLFMFAGALFGIAGGAIADGFGPRRVMAAGLLAMGSASAAGAMASSPAVLFTSRAIESAGFLMAVLPGPALLRQCVPASQLRGWLGAWAAYMPAGMGLALVVTPWLMQAAGWRAAWWGTALAGIGWAAMIAFALPRAQPGTPAGSGAASATGSRPGAEAATGPGRAPLAANAWATVIRIGPWLLALCFLFYAGQFVGIFSFLPSVYADAGVAQSLGALLTALAVIANVAGNLAAGLLLQQGFQRHSLIAFAGASMALCAWIAFGTEAPFALRYAAIVVLSVVGGLIPGTLFATAPFYAPNPAAVSTTVGLMQQGSASGQILLPPVIAALAQYSGGWSSTWIATGVAAACTVAIAAAIRGHDSQRFARAVSASRSGGGAGGASG</sequence>
<keyword evidence="6 8" id="KW-0472">Membrane</keyword>
<feature type="transmembrane region" description="Helical" evidence="8">
    <location>
        <begin position="294"/>
        <end position="312"/>
    </location>
</feature>
<dbReference type="PROSITE" id="PS50850">
    <property type="entry name" value="MFS"/>
    <property type="match status" value="1"/>
</dbReference>
<evidence type="ECO:0000256" key="3">
    <source>
        <dbReference type="ARBA" id="ARBA00022475"/>
    </source>
</evidence>
<evidence type="ECO:0000256" key="4">
    <source>
        <dbReference type="ARBA" id="ARBA00022692"/>
    </source>
</evidence>
<comment type="subcellular location">
    <subcellularLocation>
        <location evidence="1">Cell membrane</location>
        <topology evidence="1">Multi-pass membrane protein</topology>
    </subcellularLocation>
</comment>
<evidence type="ECO:0000256" key="1">
    <source>
        <dbReference type="ARBA" id="ARBA00004651"/>
    </source>
</evidence>
<feature type="transmembrane region" description="Helical" evidence="8">
    <location>
        <begin position="263"/>
        <end position="287"/>
    </location>
</feature>
<dbReference type="Proteomes" id="UP000321548">
    <property type="component" value="Unassembled WGS sequence"/>
</dbReference>
<evidence type="ECO:0000313" key="10">
    <source>
        <dbReference type="EMBL" id="TXL68185.1"/>
    </source>
</evidence>
<feature type="transmembrane region" description="Helical" evidence="8">
    <location>
        <begin position="45"/>
        <end position="66"/>
    </location>
</feature>
<comment type="caution">
    <text evidence="10">The sequence shown here is derived from an EMBL/GenBank/DDBJ whole genome shotgun (WGS) entry which is preliminary data.</text>
</comment>
<gene>
    <name evidence="10" type="ORF">FHP08_00335</name>
</gene>
<dbReference type="InterPro" id="IPR036259">
    <property type="entry name" value="MFS_trans_sf"/>
</dbReference>
<dbReference type="InterPro" id="IPR011701">
    <property type="entry name" value="MFS"/>
</dbReference>
<feature type="compositionally biased region" description="Low complexity" evidence="7">
    <location>
        <begin position="192"/>
        <end position="206"/>
    </location>
</feature>
<feature type="region of interest" description="Disordered" evidence="7">
    <location>
        <begin position="192"/>
        <end position="213"/>
    </location>
</feature>
<evidence type="ECO:0000256" key="8">
    <source>
        <dbReference type="SAM" id="Phobius"/>
    </source>
</evidence>
<dbReference type="GO" id="GO:0022857">
    <property type="term" value="F:transmembrane transporter activity"/>
    <property type="evidence" value="ECO:0007669"/>
    <property type="project" value="InterPro"/>
</dbReference>
<accession>A0A5C8P4M8</accession>
<keyword evidence="4 8" id="KW-0812">Transmembrane</keyword>
<evidence type="ECO:0000256" key="7">
    <source>
        <dbReference type="SAM" id="MobiDB-lite"/>
    </source>
</evidence>
<dbReference type="SUPFAM" id="SSF103473">
    <property type="entry name" value="MFS general substrate transporter"/>
    <property type="match status" value="1"/>
</dbReference>
<keyword evidence="5 8" id="KW-1133">Transmembrane helix</keyword>
<dbReference type="EMBL" id="VDUY01000001">
    <property type="protein sequence ID" value="TXL68185.1"/>
    <property type="molecule type" value="Genomic_DNA"/>
</dbReference>
<proteinExistence type="predicted"/>
<keyword evidence="3" id="KW-1003">Cell membrane</keyword>
<feature type="domain" description="Major facilitator superfamily (MFS) profile" evidence="9">
    <location>
        <begin position="9"/>
        <end position="413"/>
    </location>
</feature>
<evidence type="ECO:0000313" key="11">
    <source>
        <dbReference type="Proteomes" id="UP000321548"/>
    </source>
</evidence>
<dbReference type="RefSeq" id="WP_147702326.1">
    <property type="nucleotide sequence ID" value="NZ_VDUY01000001.1"/>
</dbReference>
<dbReference type="InterPro" id="IPR020846">
    <property type="entry name" value="MFS_dom"/>
</dbReference>
<feature type="transmembrane region" description="Helical" evidence="8">
    <location>
        <begin position="78"/>
        <end position="98"/>
    </location>
</feature>
<dbReference type="Gene3D" id="1.20.1250.20">
    <property type="entry name" value="MFS general substrate transporter like domains"/>
    <property type="match status" value="1"/>
</dbReference>
<evidence type="ECO:0000256" key="5">
    <source>
        <dbReference type="ARBA" id="ARBA00022989"/>
    </source>
</evidence>
<organism evidence="10 11">
    <name type="scientific">Zeimonas arvi</name>
    <dbReference type="NCBI Taxonomy" id="2498847"/>
    <lineage>
        <taxon>Bacteria</taxon>
        <taxon>Pseudomonadati</taxon>
        <taxon>Pseudomonadota</taxon>
        <taxon>Betaproteobacteria</taxon>
        <taxon>Burkholderiales</taxon>
        <taxon>Burkholderiaceae</taxon>
        <taxon>Zeimonas</taxon>
    </lineage>
</organism>
<feature type="transmembrane region" description="Helical" evidence="8">
    <location>
        <begin position="318"/>
        <end position="347"/>
    </location>
</feature>
<dbReference type="CDD" id="cd06174">
    <property type="entry name" value="MFS"/>
    <property type="match status" value="1"/>
</dbReference>
<dbReference type="AlphaFoldDB" id="A0A5C8P4M8"/>
<reference evidence="10 11" key="1">
    <citation type="submission" date="2019-06" db="EMBL/GenBank/DDBJ databases">
        <title>Quisquiliibacterium sp. nov., isolated from a maize field.</title>
        <authorList>
            <person name="Lin S.-Y."/>
            <person name="Tsai C.-F."/>
            <person name="Young C.-C."/>
        </authorList>
    </citation>
    <scope>NUCLEOTIDE SEQUENCE [LARGE SCALE GENOMIC DNA]</scope>
    <source>
        <strain evidence="10 11">CC-CFT501</strain>
    </source>
</reference>
<dbReference type="PANTHER" id="PTHR42718:SF46">
    <property type="entry name" value="BLR6921 PROTEIN"/>
    <property type="match status" value="1"/>
</dbReference>
<dbReference type="Pfam" id="PF07690">
    <property type="entry name" value="MFS_1"/>
    <property type="match status" value="1"/>
</dbReference>
<feature type="transmembrane region" description="Helical" evidence="8">
    <location>
        <begin position="7"/>
        <end position="25"/>
    </location>
</feature>
<keyword evidence="2" id="KW-0813">Transport</keyword>
<evidence type="ECO:0000259" key="9">
    <source>
        <dbReference type="PROSITE" id="PS50850"/>
    </source>
</evidence>
<protein>
    <submittedName>
        <fullName evidence="10">MFS transporter</fullName>
    </submittedName>
</protein>
<feature type="transmembrane region" description="Helical" evidence="8">
    <location>
        <begin position="133"/>
        <end position="151"/>
    </location>
</feature>
<feature type="transmembrane region" description="Helical" evidence="8">
    <location>
        <begin position="231"/>
        <end position="251"/>
    </location>
</feature>
<evidence type="ECO:0000256" key="2">
    <source>
        <dbReference type="ARBA" id="ARBA00022448"/>
    </source>
</evidence>
<dbReference type="OrthoDB" id="6368326at2"/>
<dbReference type="GO" id="GO:0005886">
    <property type="term" value="C:plasma membrane"/>
    <property type="evidence" value="ECO:0007669"/>
    <property type="project" value="UniProtKB-SubCell"/>
</dbReference>
<evidence type="ECO:0000256" key="6">
    <source>
        <dbReference type="ARBA" id="ARBA00023136"/>
    </source>
</evidence>
<keyword evidence="11" id="KW-1185">Reference proteome</keyword>
<name>A0A5C8P4M8_9BURK</name>
<feature type="transmembrane region" description="Helical" evidence="8">
    <location>
        <begin position="163"/>
        <end position="183"/>
    </location>
</feature>
<feature type="transmembrane region" description="Helical" evidence="8">
    <location>
        <begin position="387"/>
        <end position="406"/>
    </location>
</feature>